<organism evidence="3">
    <name type="scientific">Cellulosimicrobium sp. ES-005</name>
    <dbReference type="NCBI Taxonomy" id="3163031"/>
    <lineage>
        <taxon>Bacteria</taxon>
        <taxon>Bacillati</taxon>
        <taxon>Actinomycetota</taxon>
        <taxon>Actinomycetes</taxon>
        <taxon>Micrococcales</taxon>
        <taxon>Promicromonosporaceae</taxon>
        <taxon>Cellulosimicrobium</taxon>
    </lineage>
</organism>
<proteinExistence type="predicted"/>
<gene>
    <name evidence="3" type="ORF">ABRQ22_08240</name>
</gene>
<feature type="transmembrane region" description="Helical" evidence="2">
    <location>
        <begin position="129"/>
        <end position="150"/>
    </location>
</feature>
<keyword evidence="2" id="KW-0472">Membrane</keyword>
<dbReference type="RefSeq" id="WP_353709188.1">
    <property type="nucleotide sequence ID" value="NZ_CP159290.1"/>
</dbReference>
<dbReference type="InterPro" id="IPR019051">
    <property type="entry name" value="Trp_biosyn_TM_oprn/chp"/>
</dbReference>
<evidence type="ECO:0000256" key="2">
    <source>
        <dbReference type="SAM" id="Phobius"/>
    </source>
</evidence>
<accession>A0AAU8G4W8</accession>
<protein>
    <submittedName>
        <fullName evidence="3">Trp biosynthesis-associated membrane protein</fullName>
    </submittedName>
</protein>
<dbReference type="InterPro" id="IPR006311">
    <property type="entry name" value="TAT_signal"/>
</dbReference>
<feature type="region of interest" description="Disordered" evidence="1">
    <location>
        <begin position="158"/>
        <end position="219"/>
    </location>
</feature>
<feature type="transmembrane region" description="Helical" evidence="2">
    <location>
        <begin position="80"/>
        <end position="102"/>
    </location>
</feature>
<evidence type="ECO:0000256" key="1">
    <source>
        <dbReference type="SAM" id="MobiDB-lite"/>
    </source>
</evidence>
<keyword evidence="2" id="KW-1133">Transmembrane helix</keyword>
<feature type="transmembrane region" description="Helical" evidence="2">
    <location>
        <begin position="51"/>
        <end position="73"/>
    </location>
</feature>
<reference evidence="3" key="1">
    <citation type="submission" date="2024-06" db="EMBL/GenBank/DDBJ databases">
        <title>Complete genome sequence of the cellulolytic actinobacterium, Cellulosimicrobium ES-005.</title>
        <authorList>
            <person name="Matthews C.T."/>
            <person name="Underwood K.D."/>
            <person name="Ghanchi K.M."/>
            <person name="Fields S.D."/>
            <person name="Gardner S.G."/>
        </authorList>
    </citation>
    <scope>NUCLEOTIDE SEQUENCE</scope>
    <source>
        <strain evidence="3">ES-005</strain>
    </source>
</reference>
<evidence type="ECO:0000313" key="3">
    <source>
        <dbReference type="EMBL" id="XCH31656.1"/>
    </source>
</evidence>
<feature type="compositionally biased region" description="Low complexity" evidence="1">
    <location>
        <begin position="174"/>
        <end position="198"/>
    </location>
</feature>
<dbReference type="EMBL" id="CP159290">
    <property type="protein sequence ID" value="XCH31656.1"/>
    <property type="molecule type" value="Genomic_DNA"/>
</dbReference>
<sequence length="219" mass="21481">MSRPAGPSRRTAIWVLLLLGGATLATAVPTWLSTTGATALDPEVAVAVAGTSAAPGVSASALVLVAAALALGLVGRVGRWVVLAVAAASGVVAAVSALGVALDPEPSARSAVADATSVTELTAPVELTAAPWLAAALGVLTVLAVVWVAVGSRSWAGASTRHERASGPVPPTGTAPSASAPEEQRPGGAAEAAESPAPDDLSDHDAWDALSRGEDPTDR</sequence>
<dbReference type="PROSITE" id="PS51318">
    <property type="entry name" value="TAT"/>
    <property type="match status" value="1"/>
</dbReference>
<name>A0AAU8G4W8_9MICO</name>
<dbReference type="Pfam" id="PF09534">
    <property type="entry name" value="Trp_oprn_chp"/>
    <property type="match status" value="1"/>
</dbReference>
<keyword evidence="2" id="KW-0812">Transmembrane</keyword>
<dbReference type="AlphaFoldDB" id="A0AAU8G4W8"/>
<feature type="compositionally biased region" description="Basic and acidic residues" evidence="1">
    <location>
        <begin position="201"/>
        <end position="219"/>
    </location>
</feature>